<reference evidence="2 3" key="1">
    <citation type="journal article" date="2015" name="Genome Announc.">
        <title>Draft Genome Sequence and Gene Annotation of the Entomopathogenic Fungus Verticillium hemipterigenum.</title>
        <authorList>
            <person name="Horn F."/>
            <person name="Habel A."/>
            <person name="Scharf D.H."/>
            <person name="Dworschak J."/>
            <person name="Brakhage A.A."/>
            <person name="Guthke R."/>
            <person name="Hertweck C."/>
            <person name="Linde J."/>
        </authorList>
    </citation>
    <scope>NUCLEOTIDE SEQUENCE [LARGE SCALE GENOMIC DNA]</scope>
</reference>
<evidence type="ECO:0000313" key="2">
    <source>
        <dbReference type="EMBL" id="CEJ84912.1"/>
    </source>
</evidence>
<evidence type="ECO:0000313" key="3">
    <source>
        <dbReference type="Proteomes" id="UP000039046"/>
    </source>
</evidence>
<feature type="region of interest" description="Disordered" evidence="1">
    <location>
        <begin position="1"/>
        <end position="39"/>
    </location>
</feature>
<dbReference type="HOGENOM" id="CLU_2361221_0_0_1"/>
<keyword evidence="3" id="KW-1185">Reference proteome</keyword>
<gene>
    <name evidence="2" type="ORF">VHEMI03613</name>
</gene>
<sequence>MTSNQGSTSEPPVLPPVQVLYDSQGEGGPGSRTQSNAAGLASQLGLSQTNYQTYGSSHAHKIEPHRFLTPAEWIIIAKGIGGVADVEQAKPLHPTC</sequence>
<evidence type="ECO:0000256" key="1">
    <source>
        <dbReference type="SAM" id="MobiDB-lite"/>
    </source>
</evidence>
<accession>A0A0A1SZ10</accession>
<protein>
    <submittedName>
        <fullName evidence="2">Uncharacterized protein</fullName>
    </submittedName>
</protein>
<dbReference type="AlphaFoldDB" id="A0A0A1SZ10"/>
<name>A0A0A1SZ10_9HYPO</name>
<feature type="compositionally biased region" description="Polar residues" evidence="1">
    <location>
        <begin position="1"/>
        <end position="10"/>
    </location>
</feature>
<organism evidence="2 3">
    <name type="scientific">[Torrubiella] hemipterigena</name>
    <dbReference type="NCBI Taxonomy" id="1531966"/>
    <lineage>
        <taxon>Eukaryota</taxon>
        <taxon>Fungi</taxon>
        <taxon>Dikarya</taxon>
        <taxon>Ascomycota</taxon>
        <taxon>Pezizomycotina</taxon>
        <taxon>Sordariomycetes</taxon>
        <taxon>Hypocreomycetidae</taxon>
        <taxon>Hypocreales</taxon>
        <taxon>Clavicipitaceae</taxon>
        <taxon>Clavicipitaceae incertae sedis</taxon>
        <taxon>'Torrubiella' clade</taxon>
    </lineage>
</organism>
<proteinExistence type="predicted"/>
<dbReference type="EMBL" id="CDHN01000002">
    <property type="protein sequence ID" value="CEJ84912.1"/>
    <property type="molecule type" value="Genomic_DNA"/>
</dbReference>
<dbReference type="Proteomes" id="UP000039046">
    <property type="component" value="Unassembled WGS sequence"/>
</dbReference>
<dbReference type="OrthoDB" id="10583025at2759"/>